<sequence>DSTRKDNFSEQDLELLTIVGTQAAQILENAQSFSELRRRNIQDETLLAISQALGSSLVFEDLFTQVSEILARRCELSQCFLVLVQPDSDDLKISLAYGMTEEEMAKGQYARGEGIIGRVVESGEPIGVRDISQEPKFLGRTGAFRAGSGQMTFMAVPINLEGKVVGVLGGAKPFHGDKEFDQDMALLQIITGTLAQAVKIYQDAAAEREQLLEENRMLKAELRERYNFDGIVGNSPAIQAIFQTIASVAPARSTVLVRGESGTG</sequence>
<feature type="domain" description="GAF" evidence="4">
    <location>
        <begin position="58"/>
        <end position="208"/>
    </location>
</feature>
<organism evidence="5">
    <name type="scientific">marine metagenome</name>
    <dbReference type="NCBI Taxonomy" id="408172"/>
    <lineage>
        <taxon>unclassified sequences</taxon>
        <taxon>metagenomes</taxon>
        <taxon>ecological metagenomes</taxon>
    </lineage>
</organism>
<dbReference type="EMBL" id="UINC01175605">
    <property type="protein sequence ID" value="SVD82306.1"/>
    <property type="molecule type" value="Genomic_DNA"/>
</dbReference>
<keyword evidence="2" id="KW-0804">Transcription</keyword>
<keyword evidence="1" id="KW-0805">Transcription regulation</keyword>
<reference evidence="5" key="1">
    <citation type="submission" date="2018-05" db="EMBL/GenBank/DDBJ databases">
        <authorList>
            <person name="Lanie J.A."/>
            <person name="Ng W.-L."/>
            <person name="Kazmierczak K.M."/>
            <person name="Andrzejewski T.M."/>
            <person name="Davidsen T.M."/>
            <person name="Wayne K.J."/>
            <person name="Tettelin H."/>
            <person name="Glass J.I."/>
            <person name="Rusch D."/>
            <person name="Podicherti R."/>
            <person name="Tsui H.-C.T."/>
            <person name="Winkler M.E."/>
        </authorList>
    </citation>
    <scope>NUCLEOTIDE SEQUENCE</scope>
</reference>
<evidence type="ECO:0000259" key="4">
    <source>
        <dbReference type="SMART" id="SM00065"/>
    </source>
</evidence>
<feature type="coiled-coil region" evidence="3">
    <location>
        <begin position="194"/>
        <end position="221"/>
    </location>
</feature>
<dbReference type="SUPFAM" id="SSF55781">
    <property type="entry name" value="GAF domain-like"/>
    <property type="match status" value="1"/>
</dbReference>
<accession>A0A382YG73</accession>
<evidence type="ECO:0000256" key="1">
    <source>
        <dbReference type="ARBA" id="ARBA00023015"/>
    </source>
</evidence>
<name>A0A382YG73_9ZZZZ</name>
<dbReference type="PANTHER" id="PTHR32071">
    <property type="entry name" value="TRANSCRIPTIONAL REGULATORY PROTEIN"/>
    <property type="match status" value="1"/>
</dbReference>
<proteinExistence type="predicted"/>
<evidence type="ECO:0000313" key="5">
    <source>
        <dbReference type="EMBL" id="SVD82306.1"/>
    </source>
</evidence>
<dbReference type="GO" id="GO:0003677">
    <property type="term" value="F:DNA binding"/>
    <property type="evidence" value="ECO:0007669"/>
    <property type="project" value="UniProtKB-KW"/>
</dbReference>
<dbReference type="Gene3D" id="3.30.450.40">
    <property type="match status" value="2"/>
</dbReference>
<evidence type="ECO:0000256" key="2">
    <source>
        <dbReference type="ARBA" id="ARBA00023163"/>
    </source>
</evidence>
<dbReference type="Pfam" id="PF13185">
    <property type="entry name" value="GAF_2"/>
    <property type="match status" value="1"/>
</dbReference>
<feature type="non-terminal residue" evidence="5">
    <location>
        <position position="264"/>
    </location>
</feature>
<dbReference type="InterPro" id="IPR027417">
    <property type="entry name" value="P-loop_NTPase"/>
</dbReference>
<dbReference type="Gene3D" id="3.40.50.300">
    <property type="entry name" value="P-loop containing nucleotide triphosphate hydrolases"/>
    <property type="match status" value="1"/>
</dbReference>
<evidence type="ECO:0000256" key="3">
    <source>
        <dbReference type="SAM" id="Coils"/>
    </source>
</evidence>
<keyword evidence="3" id="KW-0175">Coiled coil</keyword>
<gene>
    <name evidence="5" type="ORF">METZ01_LOCUS435160</name>
</gene>
<dbReference type="InterPro" id="IPR003018">
    <property type="entry name" value="GAF"/>
</dbReference>
<dbReference type="InterPro" id="IPR029016">
    <property type="entry name" value="GAF-like_dom_sf"/>
</dbReference>
<protein>
    <recommendedName>
        <fullName evidence="4">GAF domain-containing protein</fullName>
    </recommendedName>
</protein>
<dbReference type="AlphaFoldDB" id="A0A382YG73"/>
<feature type="non-terminal residue" evidence="5">
    <location>
        <position position="1"/>
    </location>
</feature>
<dbReference type="SMART" id="SM00065">
    <property type="entry name" value="GAF"/>
    <property type="match status" value="1"/>
</dbReference>